<reference evidence="7 8" key="1">
    <citation type="submission" date="2018-06" db="EMBL/GenBank/DDBJ databases">
        <title>Genomic Encyclopedia of Archaeal and Bacterial Type Strains, Phase II (KMG-II): from individual species to whole genera.</title>
        <authorList>
            <person name="Goeker M."/>
        </authorList>
    </citation>
    <scope>NUCLEOTIDE SEQUENCE [LARGE SCALE GENOMIC DNA]</scope>
    <source>
        <strain evidence="7 8">CFPB 3232</strain>
    </source>
</reference>
<organism evidence="7 8">
    <name type="scientific">Paracidovorax anthurii</name>
    <dbReference type="NCBI Taxonomy" id="78229"/>
    <lineage>
        <taxon>Bacteria</taxon>
        <taxon>Pseudomonadati</taxon>
        <taxon>Pseudomonadota</taxon>
        <taxon>Betaproteobacteria</taxon>
        <taxon>Burkholderiales</taxon>
        <taxon>Comamonadaceae</taxon>
        <taxon>Paracidovorax</taxon>
    </lineage>
</organism>
<keyword evidence="3 4" id="KW-0720">Serine protease</keyword>
<dbReference type="RefSeq" id="WP_245951547.1">
    <property type="nucleotide sequence ID" value="NZ_QLTA01000025.1"/>
</dbReference>
<feature type="active site" description="Charge relay system" evidence="4">
    <location>
        <position position="267"/>
    </location>
</feature>
<comment type="caution">
    <text evidence="7">The sequence shown here is derived from an EMBL/GenBank/DDBJ whole genome shotgun (WGS) entry which is preliminary data.</text>
</comment>
<dbReference type="PANTHER" id="PTHR14218:SF15">
    <property type="entry name" value="TRIPEPTIDYL-PEPTIDASE 1"/>
    <property type="match status" value="1"/>
</dbReference>
<sequence length="795" mass="77652">MAHAPRRPSLPPAGGMRGRPPGWAAAALAALLVSCGGGSAGDGVVAQEGEVAASVTTLSWRGDGQPGVPATLLAQPTFHVAPVVLDEPGAQDERDPNASAPLRPRSQAVEAGLAGLPTGGLTLERIEAARSGAGPAPEGRVDALASGVVTTYTPAQVRAAYGLPALPAAGATPTAQQAAQMGAGQTIYLVAARHGPNVAAELATFNQKFGLPTCAAKVLPATTALPLAAPAATAGCELWVAYATTAGGLSATAPAYDAGWATEIALDVQWSHAIAPAARIVLIEAPDPSVSSLAAAVRLANAMGPGQVSMSFGAAEGAWTPGLESTFTGTRMGYLAATGDSGAGVTWPAVSSGVLGVGGTTLTYGGTGSRSEVAWSSTGGGTSAYLPTPAYQQSGLPGVGTVARRTVADVAMNADPTTGQYLAVIPQGASTAQWLSAGGTSLSTPMWSGLLAVAGALRAQAGREPLGRPHTVIYGTVGAQPANYAAGFLDVSAGQHGTCAACTARAGYDQLTGLGTPRAQDLLALLAGTAVAVPPPTVGSAAVSGVAGQPLSFTASVAATNPVTFSLAGAPAGMAISGAGVVTWAAPAAGNYAVTVAARDTTTGLSGQGVYTVTIAAPQPPTVTGGTIDGTAGVALGFSAAATSVNPLRYALSGAPDGMAIGADGLVAWPRPVQGSYVVTVAATDTKTGLTGRGAYTVRIAPAGSGASAGLSVTAAPWTGTAGQALTGTVAISAPGATWISVAITGAPLGMGFSLQGTTLTARWPSPVAGSYALTVVARDSQGRSAQATVPITVR</sequence>
<feature type="binding site" evidence="4">
    <location>
        <position position="507"/>
    </location>
    <ligand>
        <name>Ca(2+)</name>
        <dbReference type="ChEBI" id="CHEBI:29108"/>
    </ligand>
</feature>
<evidence type="ECO:0000256" key="4">
    <source>
        <dbReference type="PROSITE-ProRule" id="PRU01032"/>
    </source>
</evidence>
<dbReference type="InterPro" id="IPR036852">
    <property type="entry name" value="Peptidase_S8/S53_dom_sf"/>
</dbReference>
<evidence type="ECO:0000256" key="3">
    <source>
        <dbReference type="ARBA" id="ARBA00022825"/>
    </source>
</evidence>
<dbReference type="SUPFAM" id="SSF52743">
    <property type="entry name" value="Subtilisin-like"/>
    <property type="match status" value="1"/>
</dbReference>
<dbReference type="PROSITE" id="PS00138">
    <property type="entry name" value="SUBTILASE_SER"/>
    <property type="match status" value="1"/>
</dbReference>
<evidence type="ECO:0000313" key="7">
    <source>
        <dbReference type="EMBL" id="RAR79731.1"/>
    </source>
</evidence>
<dbReference type="PROSITE" id="PS51257">
    <property type="entry name" value="PROKAR_LIPOPROTEIN"/>
    <property type="match status" value="1"/>
</dbReference>
<dbReference type="EMBL" id="QLTA01000025">
    <property type="protein sequence ID" value="RAR79731.1"/>
    <property type="molecule type" value="Genomic_DNA"/>
</dbReference>
<evidence type="ECO:0000259" key="6">
    <source>
        <dbReference type="PROSITE" id="PS51695"/>
    </source>
</evidence>
<evidence type="ECO:0000256" key="1">
    <source>
        <dbReference type="ARBA" id="ARBA00022670"/>
    </source>
</evidence>
<dbReference type="PROSITE" id="PS51695">
    <property type="entry name" value="SEDOLISIN"/>
    <property type="match status" value="1"/>
</dbReference>
<gene>
    <name evidence="7" type="ORF">AX018_102553</name>
</gene>
<dbReference type="InterPro" id="IPR050819">
    <property type="entry name" value="Tripeptidyl-peptidase_I"/>
</dbReference>
<keyword evidence="1 4" id="KW-0645">Protease</keyword>
<dbReference type="InterPro" id="IPR023828">
    <property type="entry name" value="Peptidase_S8_Ser-AS"/>
</dbReference>
<accession>A0A328Z0G2</accession>
<dbReference type="Proteomes" id="UP000248856">
    <property type="component" value="Unassembled WGS sequence"/>
</dbReference>
<dbReference type="InterPro" id="IPR030400">
    <property type="entry name" value="Sedolisin_dom"/>
</dbReference>
<dbReference type="InterPro" id="IPR013783">
    <property type="entry name" value="Ig-like_fold"/>
</dbReference>
<dbReference type="GO" id="GO:0006508">
    <property type="term" value="P:proteolysis"/>
    <property type="evidence" value="ECO:0007669"/>
    <property type="project" value="UniProtKB-KW"/>
</dbReference>
<feature type="active site" description="Charge relay system" evidence="4">
    <location>
        <position position="441"/>
    </location>
</feature>
<keyword evidence="2 4" id="KW-0378">Hydrolase</keyword>
<keyword evidence="4" id="KW-0479">Metal-binding</keyword>
<feature type="domain" description="Peptidase S53" evidence="6">
    <location>
        <begin position="151"/>
        <end position="529"/>
    </location>
</feature>
<dbReference type="CDD" id="cd04056">
    <property type="entry name" value="Peptidases_S53"/>
    <property type="match status" value="1"/>
</dbReference>
<evidence type="ECO:0000256" key="5">
    <source>
        <dbReference type="SAM" id="MobiDB-lite"/>
    </source>
</evidence>
<name>A0A328Z0G2_9BURK</name>
<keyword evidence="8" id="KW-1185">Reference proteome</keyword>
<dbReference type="PANTHER" id="PTHR14218">
    <property type="entry name" value="PROTEASE S8 TRIPEPTIDYL PEPTIDASE I CLN2"/>
    <property type="match status" value="1"/>
</dbReference>
<feature type="compositionally biased region" description="Low complexity" evidence="5">
    <location>
        <begin position="12"/>
        <end position="21"/>
    </location>
</feature>
<feature type="binding site" evidence="4">
    <location>
        <position position="491"/>
    </location>
    <ligand>
        <name>Ca(2+)</name>
        <dbReference type="ChEBI" id="CHEBI:29108"/>
    </ligand>
</feature>
<evidence type="ECO:0000256" key="2">
    <source>
        <dbReference type="ARBA" id="ARBA00022801"/>
    </source>
</evidence>
<dbReference type="Gene3D" id="2.60.40.10">
    <property type="entry name" value="Immunoglobulins"/>
    <property type="match status" value="3"/>
</dbReference>
<dbReference type="Gene3D" id="3.40.50.200">
    <property type="entry name" value="Peptidase S8/S53 domain"/>
    <property type="match status" value="1"/>
</dbReference>
<evidence type="ECO:0000313" key="8">
    <source>
        <dbReference type="Proteomes" id="UP000248856"/>
    </source>
</evidence>
<dbReference type="GO" id="GO:0004252">
    <property type="term" value="F:serine-type endopeptidase activity"/>
    <property type="evidence" value="ECO:0007669"/>
    <property type="project" value="UniProtKB-UniRule"/>
</dbReference>
<dbReference type="AlphaFoldDB" id="A0A328Z0G2"/>
<comment type="cofactor">
    <cofactor evidence="4">
        <name>Ca(2+)</name>
        <dbReference type="ChEBI" id="CHEBI:29108"/>
    </cofactor>
    <text evidence="4">Binds 1 Ca(2+) ion per subunit.</text>
</comment>
<feature type="active site" description="Charge relay system" evidence="4">
    <location>
        <position position="263"/>
    </location>
</feature>
<feature type="binding site" evidence="4">
    <location>
        <position position="509"/>
    </location>
    <ligand>
        <name>Ca(2+)</name>
        <dbReference type="ChEBI" id="CHEBI:29108"/>
    </ligand>
</feature>
<proteinExistence type="predicted"/>
<dbReference type="GO" id="GO:0008240">
    <property type="term" value="F:tripeptidyl-peptidase activity"/>
    <property type="evidence" value="ECO:0007669"/>
    <property type="project" value="TreeGrafter"/>
</dbReference>
<dbReference type="GO" id="GO:0046872">
    <property type="term" value="F:metal ion binding"/>
    <property type="evidence" value="ECO:0007669"/>
    <property type="project" value="UniProtKB-UniRule"/>
</dbReference>
<feature type="binding site" evidence="4">
    <location>
        <position position="490"/>
    </location>
    <ligand>
        <name>Ca(2+)</name>
        <dbReference type="ChEBI" id="CHEBI:29108"/>
    </ligand>
</feature>
<keyword evidence="4" id="KW-0106">Calcium</keyword>
<feature type="region of interest" description="Disordered" evidence="5">
    <location>
        <begin position="1"/>
        <end position="21"/>
    </location>
</feature>
<protein>
    <recommendedName>
        <fullName evidence="6">Peptidase S53 domain-containing protein</fullName>
    </recommendedName>
</protein>